<dbReference type="Proteomes" id="UP000005143">
    <property type="component" value="Unassembled WGS sequence"/>
</dbReference>
<evidence type="ECO:0000313" key="3">
    <source>
        <dbReference type="Proteomes" id="UP000005143"/>
    </source>
</evidence>
<feature type="region of interest" description="Disordered" evidence="1">
    <location>
        <begin position="28"/>
        <end position="50"/>
    </location>
</feature>
<reference evidence="2 3" key="1">
    <citation type="journal article" date="2013" name="Biodegradation">
        <title>Quantitative proteomic analysis of ibuprofen-degrading Patulibacter sp. strain I11.</title>
        <authorList>
            <person name="Almeida B."/>
            <person name="Kjeldal H."/>
            <person name="Lolas I."/>
            <person name="Knudsen A.D."/>
            <person name="Carvalho G."/>
            <person name="Nielsen K.L."/>
            <person name="Barreto Crespo M.T."/>
            <person name="Stensballe A."/>
            <person name="Nielsen J.L."/>
        </authorList>
    </citation>
    <scope>NUCLEOTIDE SEQUENCE [LARGE SCALE GENOMIC DNA]</scope>
    <source>
        <strain evidence="2 3">I11</strain>
    </source>
</reference>
<feature type="region of interest" description="Disordered" evidence="1">
    <location>
        <begin position="128"/>
        <end position="163"/>
    </location>
</feature>
<dbReference type="AlphaFoldDB" id="H0E217"/>
<dbReference type="EMBL" id="AGUD01000038">
    <property type="protein sequence ID" value="EHN12276.1"/>
    <property type="molecule type" value="Genomic_DNA"/>
</dbReference>
<evidence type="ECO:0000313" key="2">
    <source>
        <dbReference type="EMBL" id="EHN12276.1"/>
    </source>
</evidence>
<protein>
    <submittedName>
        <fullName evidence="2">Uncharacterized protein</fullName>
    </submittedName>
</protein>
<dbReference type="OrthoDB" id="6717945at2"/>
<evidence type="ECO:0000256" key="1">
    <source>
        <dbReference type="SAM" id="MobiDB-lite"/>
    </source>
</evidence>
<sequence>MPAIRLIILATVVIGVLAVVGAMAPPVQQNNRDRPVGAPPSASTRPAGPAGKVIRITTPQKQPVAASVGDTIVLQVEVPAFDRVIVKGLGVEEEVSPDVPTTIRFPALRQGSFRVRLQLAHQTLVRLDVGDGPAAGPTPQPSPVTPRDGSQPTPASVLPVPGA</sequence>
<accession>H0E217</accession>
<dbReference type="RefSeq" id="WP_007571234.1">
    <property type="nucleotide sequence ID" value="NZ_AGUD01000038.1"/>
</dbReference>
<name>H0E217_9ACTN</name>
<organism evidence="2 3">
    <name type="scientific">Patulibacter medicamentivorans</name>
    <dbReference type="NCBI Taxonomy" id="1097667"/>
    <lineage>
        <taxon>Bacteria</taxon>
        <taxon>Bacillati</taxon>
        <taxon>Actinomycetota</taxon>
        <taxon>Thermoleophilia</taxon>
        <taxon>Solirubrobacterales</taxon>
        <taxon>Patulibacteraceae</taxon>
        <taxon>Patulibacter</taxon>
    </lineage>
</organism>
<gene>
    <name evidence="2" type="ORF">PAI11_08300</name>
</gene>
<comment type="caution">
    <text evidence="2">The sequence shown here is derived from an EMBL/GenBank/DDBJ whole genome shotgun (WGS) entry which is preliminary data.</text>
</comment>
<proteinExistence type="predicted"/>
<keyword evidence="3" id="KW-1185">Reference proteome</keyword>